<gene>
    <name evidence="1" type="ORF">HER15_09325</name>
</gene>
<evidence type="ECO:0000313" key="1">
    <source>
        <dbReference type="EMBL" id="UTD15657.1"/>
    </source>
</evidence>
<dbReference type="SUPFAM" id="SSF46785">
    <property type="entry name" value="Winged helix' DNA-binding domain"/>
    <property type="match status" value="1"/>
</dbReference>
<dbReference type="Proteomes" id="UP001056837">
    <property type="component" value="Chromosome"/>
</dbReference>
<accession>A0AAE9SFL3</accession>
<name>A0AAE9SFL3_9FLAO</name>
<keyword evidence="1" id="KW-0238">DNA-binding</keyword>
<sequence length="102" mass="11810">MKNLKTLERLQQLHNLITNENTGTPKELANLLQISQRSVHLLVEQLKDYNANICYSRSRKTYYYCDDFDLQVSISVNVLTNNEVTQIFGGSYFLQNNLHIAS</sequence>
<evidence type="ECO:0000313" key="2">
    <source>
        <dbReference type="Proteomes" id="UP001056837"/>
    </source>
</evidence>
<dbReference type="EMBL" id="CP050861">
    <property type="protein sequence ID" value="UTD15657.1"/>
    <property type="molecule type" value="Genomic_DNA"/>
</dbReference>
<organism evidence="1 2">
    <name type="scientific">Tenacibaculum mesophilum</name>
    <dbReference type="NCBI Taxonomy" id="104268"/>
    <lineage>
        <taxon>Bacteria</taxon>
        <taxon>Pseudomonadati</taxon>
        <taxon>Bacteroidota</taxon>
        <taxon>Flavobacteriia</taxon>
        <taxon>Flavobacteriales</taxon>
        <taxon>Flavobacteriaceae</taxon>
        <taxon>Tenacibaculum</taxon>
    </lineage>
</organism>
<protein>
    <submittedName>
        <fullName evidence="1">DNA-binding protein</fullName>
    </submittedName>
</protein>
<dbReference type="InterPro" id="IPR036390">
    <property type="entry name" value="WH_DNA-bd_sf"/>
</dbReference>
<proteinExistence type="predicted"/>
<dbReference type="GO" id="GO:0003677">
    <property type="term" value="F:DNA binding"/>
    <property type="evidence" value="ECO:0007669"/>
    <property type="project" value="UniProtKB-KW"/>
</dbReference>
<dbReference type="RefSeq" id="WP_167712557.1">
    <property type="nucleotide sequence ID" value="NZ_CANLMG010000002.1"/>
</dbReference>
<reference evidence="1" key="1">
    <citation type="submission" date="2020-04" db="EMBL/GenBank/DDBJ databases">
        <title>Tenacibaculum mesophilum bac2.</title>
        <authorList>
            <person name="Li M."/>
        </authorList>
    </citation>
    <scope>NUCLEOTIDE SEQUENCE</scope>
    <source>
        <strain evidence="1">Bac2</strain>
    </source>
</reference>
<dbReference type="AlphaFoldDB" id="A0AAE9SFL3"/>